<gene>
    <name evidence="1" type="ORF">OJY61_24405</name>
</gene>
<evidence type="ECO:0000313" key="2">
    <source>
        <dbReference type="Proteomes" id="UP001163285"/>
    </source>
</evidence>
<organism evidence="1 2">
    <name type="scientific">Aeromonas caviae</name>
    <name type="common">Aeromonas punctata</name>
    <dbReference type="NCBI Taxonomy" id="648"/>
    <lineage>
        <taxon>Bacteria</taxon>
        <taxon>Pseudomonadati</taxon>
        <taxon>Pseudomonadota</taxon>
        <taxon>Gammaproteobacteria</taxon>
        <taxon>Aeromonadales</taxon>
        <taxon>Aeromonadaceae</taxon>
        <taxon>Aeromonas</taxon>
    </lineage>
</organism>
<protein>
    <recommendedName>
        <fullName evidence="3">HNH endonuclease</fullName>
    </recommendedName>
</protein>
<dbReference type="AlphaFoldDB" id="A0AAF0GBV0"/>
<accession>A0AAF0GBV0</accession>
<dbReference type="Proteomes" id="UP001163285">
    <property type="component" value="Chromosome"/>
</dbReference>
<dbReference type="RefSeq" id="WP_125117512.1">
    <property type="nucleotide sequence ID" value="NZ_BPNK01000052.1"/>
</dbReference>
<reference evidence="1" key="1">
    <citation type="submission" date="2023-04" db="EMBL/GenBank/DDBJ databases">
        <title>Whole Genome Sequence of Multi-drug resistant Aeromonas caviae as a gut pathogen in newborn.</title>
        <authorList>
            <person name="Jadhav S.V."/>
            <person name="Saroj S.D."/>
            <person name="Saha U.B."/>
            <person name="Sen S."/>
            <person name="Kher A."/>
        </authorList>
    </citation>
    <scope>NUCLEOTIDE SEQUENCE</scope>
    <source>
        <strain evidence="1">SVJ23</strain>
    </source>
</reference>
<dbReference type="EMBL" id="CP110176">
    <property type="protein sequence ID" value="WGC85892.1"/>
    <property type="molecule type" value="Genomic_DNA"/>
</dbReference>
<evidence type="ECO:0008006" key="3">
    <source>
        <dbReference type="Google" id="ProtNLM"/>
    </source>
</evidence>
<name>A0AAF0GBV0_AERCA</name>
<evidence type="ECO:0000313" key="1">
    <source>
        <dbReference type="EMBL" id="WGC85892.1"/>
    </source>
</evidence>
<proteinExistence type="predicted"/>
<sequence>MSFEAKVSSGKYKGKPLYPHLHEDNMYVATRTRYKADYVRVKTLEQLEALVQQGYGARMSNPDIENAPSFIVSKNIKIDALGVSLSKVLPKTIEDLDLDPDSISKGRAEQSLLRAFLLNGRAQAPCVLCNRDFPENMLVAAHIKNRSKCSNSEKLDFGNIAALMCKMGCDDLFEKKYIYVEHGKIVGNFYVTLTDAMTDAIKALEGKSVANWANSKKYYVWHAKQAT</sequence>